<dbReference type="GO" id="GO:0009055">
    <property type="term" value="F:electron transfer activity"/>
    <property type="evidence" value="ECO:0007669"/>
    <property type="project" value="InterPro"/>
</dbReference>
<dbReference type="PANTHER" id="PTHR33021:SF514">
    <property type="entry name" value="PHYTOCYANIN DOMAIN-CONTAINING PROTEIN"/>
    <property type="match status" value="1"/>
</dbReference>
<keyword evidence="5" id="KW-0472">Membrane</keyword>
<gene>
    <name evidence="13" type="ORF">SDJN03_14299</name>
</gene>
<dbReference type="InterPro" id="IPR041846">
    <property type="entry name" value="ENL_dom"/>
</dbReference>
<evidence type="ECO:0000256" key="2">
    <source>
        <dbReference type="ARBA" id="ARBA00022475"/>
    </source>
</evidence>
<feature type="region of interest" description="Disordered" evidence="10">
    <location>
        <begin position="130"/>
        <end position="232"/>
    </location>
</feature>
<keyword evidence="6" id="KW-1015">Disulfide bond</keyword>
<evidence type="ECO:0000256" key="7">
    <source>
        <dbReference type="ARBA" id="ARBA00023180"/>
    </source>
</evidence>
<evidence type="ECO:0000256" key="10">
    <source>
        <dbReference type="SAM" id="MobiDB-lite"/>
    </source>
</evidence>
<evidence type="ECO:0000259" key="12">
    <source>
        <dbReference type="PROSITE" id="PS51485"/>
    </source>
</evidence>
<protein>
    <submittedName>
        <fullName evidence="13">Early nodulin-like protein 2</fullName>
    </submittedName>
</protein>
<keyword evidence="3" id="KW-0336">GPI-anchor</keyword>
<evidence type="ECO:0000256" key="11">
    <source>
        <dbReference type="SAM" id="SignalP"/>
    </source>
</evidence>
<evidence type="ECO:0000256" key="8">
    <source>
        <dbReference type="ARBA" id="ARBA00023288"/>
    </source>
</evidence>
<evidence type="ECO:0000256" key="9">
    <source>
        <dbReference type="ARBA" id="ARBA00035011"/>
    </source>
</evidence>
<dbReference type="Proteomes" id="UP000685013">
    <property type="component" value="Chromosome 9"/>
</dbReference>
<dbReference type="GO" id="GO:0098552">
    <property type="term" value="C:side of membrane"/>
    <property type="evidence" value="ECO:0007669"/>
    <property type="project" value="UniProtKB-KW"/>
</dbReference>
<feature type="signal peptide" evidence="11">
    <location>
        <begin position="1"/>
        <end position="21"/>
    </location>
</feature>
<comment type="similarity">
    <text evidence="9">Belongs to the early nodulin-like (ENODL) family.</text>
</comment>
<reference evidence="13 14" key="1">
    <citation type="journal article" date="2021" name="Hortic Res">
        <title>The domestication of Cucurbita argyrosperma as revealed by the genome of its wild relative.</title>
        <authorList>
            <person name="Barrera-Redondo J."/>
            <person name="Sanchez-de la Vega G."/>
            <person name="Aguirre-Liguori J.A."/>
            <person name="Castellanos-Morales G."/>
            <person name="Gutierrez-Guerrero Y.T."/>
            <person name="Aguirre-Dugua X."/>
            <person name="Aguirre-Planter E."/>
            <person name="Tenaillon M.I."/>
            <person name="Lira-Saade R."/>
            <person name="Eguiarte L.E."/>
        </authorList>
    </citation>
    <scope>NUCLEOTIDE SEQUENCE [LARGE SCALE GENOMIC DNA]</scope>
    <source>
        <strain evidence="13">JBR-2021</strain>
    </source>
</reference>
<feature type="chain" id="PRO_5043888027" evidence="11">
    <location>
        <begin position="22"/>
        <end position="256"/>
    </location>
</feature>
<proteinExistence type="inferred from homology"/>
<accession>A0AAV6N3Q6</accession>
<evidence type="ECO:0000256" key="4">
    <source>
        <dbReference type="ARBA" id="ARBA00022729"/>
    </source>
</evidence>
<keyword evidence="8" id="KW-0449">Lipoprotein</keyword>
<evidence type="ECO:0000313" key="13">
    <source>
        <dbReference type="EMBL" id="KAG6591953.1"/>
    </source>
</evidence>
<organism evidence="13 14">
    <name type="scientific">Cucurbita argyrosperma subsp. sororia</name>
    <dbReference type="NCBI Taxonomy" id="37648"/>
    <lineage>
        <taxon>Eukaryota</taxon>
        <taxon>Viridiplantae</taxon>
        <taxon>Streptophyta</taxon>
        <taxon>Embryophyta</taxon>
        <taxon>Tracheophyta</taxon>
        <taxon>Spermatophyta</taxon>
        <taxon>Magnoliopsida</taxon>
        <taxon>eudicotyledons</taxon>
        <taxon>Gunneridae</taxon>
        <taxon>Pentapetalae</taxon>
        <taxon>rosids</taxon>
        <taxon>fabids</taxon>
        <taxon>Cucurbitales</taxon>
        <taxon>Cucurbitaceae</taxon>
        <taxon>Cucurbiteae</taxon>
        <taxon>Cucurbita</taxon>
    </lineage>
</organism>
<keyword evidence="7" id="KW-0325">Glycoprotein</keyword>
<evidence type="ECO:0000313" key="14">
    <source>
        <dbReference type="Proteomes" id="UP000685013"/>
    </source>
</evidence>
<evidence type="ECO:0000256" key="6">
    <source>
        <dbReference type="ARBA" id="ARBA00023157"/>
    </source>
</evidence>
<dbReference type="Pfam" id="PF02298">
    <property type="entry name" value="Cu_bind_like"/>
    <property type="match status" value="1"/>
</dbReference>
<evidence type="ECO:0000256" key="1">
    <source>
        <dbReference type="ARBA" id="ARBA00004609"/>
    </source>
</evidence>
<dbReference type="InterPro" id="IPR039391">
    <property type="entry name" value="Phytocyanin-like"/>
</dbReference>
<dbReference type="PANTHER" id="PTHR33021">
    <property type="entry name" value="BLUE COPPER PROTEIN"/>
    <property type="match status" value="1"/>
</dbReference>
<feature type="non-terminal residue" evidence="13">
    <location>
        <position position="1"/>
    </location>
</feature>
<keyword evidence="4 11" id="KW-0732">Signal</keyword>
<dbReference type="GO" id="GO:0005886">
    <property type="term" value="C:plasma membrane"/>
    <property type="evidence" value="ECO:0007669"/>
    <property type="project" value="UniProtKB-SubCell"/>
</dbReference>
<name>A0AAV6N3Q6_9ROSI</name>
<feature type="domain" description="Phytocyanin" evidence="12">
    <location>
        <begin position="22"/>
        <end position="123"/>
    </location>
</feature>
<sequence length="256" mass="26779">MASLLCLCILFFPCFLSVSHAYTFYAGGKDGWVLNPSERYDNWSHRNRFQVNDVIVFKYAKGLDSVLVVSKEGYEKCDLKNPIMKLEDGNSEFKFDRSGPFYFVSGKQGSCEKGQKLMVVVLAQRPPPPYTVGAPPPSGAAPSYSPPVLPSPPQAKPPGVSPSPPSGSPGAKSPSGSPPSATPISPSPPSGTPTSPSPSGSHSPAPSGSHSPGGAKSPSGSPPSGTPSSPSPSFSFSWFAVSWSEISFWFPAVGDT</sequence>
<keyword evidence="2" id="KW-1003">Cell membrane</keyword>
<comment type="caution">
    <text evidence="13">The sequence shown here is derived from an EMBL/GenBank/DDBJ whole genome shotgun (WGS) entry which is preliminary data.</text>
</comment>
<dbReference type="CDD" id="cd11019">
    <property type="entry name" value="OsENODL1_like"/>
    <property type="match status" value="1"/>
</dbReference>
<feature type="compositionally biased region" description="Pro residues" evidence="10">
    <location>
        <begin position="176"/>
        <end position="191"/>
    </location>
</feature>
<dbReference type="PROSITE" id="PS51485">
    <property type="entry name" value="PHYTOCYANIN"/>
    <property type="match status" value="1"/>
</dbReference>
<dbReference type="InterPro" id="IPR003245">
    <property type="entry name" value="Phytocyanin_dom"/>
</dbReference>
<evidence type="ECO:0000256" key="5">
    <source>
        <dbReference type="ARBA" id="ARBA00023136"/>
    </source>
</evidence>
<feature type="compositionally biased region" description="Low complexity" evidence="10">
    <location>
        <begin position="192"/>
        <end position="219"/>
    </location>
</feature>
<dbReference type="AlphaFoldDB" id="A0AAV6N3Q6"/>
<evidence type="ECO:0000256" key="3">
    <source>
        <dbReference type="ARBA" id="ARBA00022622"/>
    </source>
</evidence>
<feature type="compositionally biased region" description="Pro residues" evidence="10">
    <location>
        <begin position="130"/>
        <end position="167"/>
    </location>
</feature>
<dbReference type="EMBL" id="JAGKQH010000009">
    <property type="protein sequence ID" value="KAG6591953.1"/>
    <property type="molecule type" value="Genomic_DNA"/>
</dbReference>
<comment type="subcellular location">
    <subcellularLocation>
        <location evidence="1">Cell membrane</location>
        <topology evidence="1">Lipid-anchor</topology>
        <topology evidence="1">GPI-anchor</topology>
    </subcellularLocation>
</comment>
<dbReference type="FunFam" id="2.60.40.420:FF:000010">
    <property type="entry name" value="Early nodulin-like protein 1"/>
    <property type="match status" value="1"/>
</dbReference>
<keyword evidence="14" id="KW-1185">Reference proteome</keyword>